<evidence type="ECO:0000259" key="1">
    <source>
        <dbReference type="Pfam" id="PF12146"/>
    </source>
</evidence>
<dbReference type="InterPro" id="IPR022742">
    <property type="entry name" value="Hydrolase_4"/>
</dbReference>
<reference evidence="2" key="1">
    <citation type="journal article" date="2004" name="Environ. Microbiol.">
        <title>Different SAR86 subgroups harbour divergent proteorhodopsins.</title>
        <authorList>
            <person name="Sabehi G."/>
            <person name="Beja O."/>
            <person name="Suzuki M.T."/>
            <person name="Preston C.M."/>
            <person name="DeLong E.F."/>
        </authorList>
    </citation>
    <scope>NUCLEOTIDE SEQUENCE</scope>
</reference>
<accession>Q5UF69</accession>
<dbReference type="ESTHER" id="9prot-q5uf69">
    <property type="family name" value="Epoxide_hydrolase"/>
</dbReference>
<dbReference type="PANTHER" id="PTHR43798">
    <property type="entry name" value="MONOACYLGLYCEROL LIPASE"/>
    <property type="match status" value="1"/>
</dbReference>
<protein>
    <submittedName>
        <fullName evidence="2">Putative hydrolase</fullName>
    </submittedName>
</protein>
<dbReference type="GO" id="GO:0016020">
    <property type="term" value="C:membrane"/>
    <property type="evidence" value="ECO:0007669"/>
    <property type="project" value="TreeGrafter"/>
</dbReference>
<dbReference type="InterPro" id="IPR000073">
    <property type="entry name" value="AB_hydrolase_1"/>
</dbReference>
<dbReference type="InterPro" id="IPR029058">
    <property type="entry name" value="AB_hydrolase_fold"/>
</dbReference>
<dbReference type="AlphaFoldDB" id="Q5UF69"/>
<dbReference type="InterPro" id="IPR050266">
    <property type="entry name" value="AB_hydrolase_sf"/>
</dbReference>
<proteinExistence type="predicted"/>
<feature type="domain" description="Serine aminopeptidase S33" evidence="1">
    <location>
        <begin position="27"/>
        <end position="187"/>
    </location>
</feature>
<evidence type="ECO:0000313" key="2">
    <source>
        <dbReference type="EMBL" id="AAV34459.1"/>
    </source>
</evidence>
<dbReference type="SUPFAM" id="SSF53474">
    <property type="entry name" value="alpha/beta-Hydrolases"/>
    <property type="match status" value="1"/>
</dbReference>
<dbReference type="Pfam" id="PF12146">
    <property type="entry name" value="Hydrolase_4"/>
    <property type="match status" value="1"/>
</dbReference>
<dbReference type="PRINTS" id="PR00111">
    <property type="entry name" value="ABHYDROLASE"/>
</dbReference>
<dbReference type="PANTHER" id="PTHR43798:SF33">
    <property type="entry name" value="HYDROLASE, PUTATIVE (AFU_ORTHOLOGUE AFUA_2G14860)-RELATED"/>
    <property type="match status" value="1"/>
</dbReference>
<keyword evidence="2" id="KW-0378">Hydrolase</keyword>
<organism evidence="2">
    <name type="scientific">uncultured proteobacterium RedeBAC7D11</name>
    <dbReference type="NCBI Taxonomy" id="295350"/>
    <lineage>
        <taxon>Bacteria</taxon>
        <taxon>Pseudomonadati</taxon>
        <taxon>Pseudomonadota</taxon>
        <taxon>environmental samples</taxon>
    </lineage>
</organism>
<dbReference type="Gene3D" id="3.40.50.1820">
    <property type="entry name" value="alpha/beta hydrolase"/>
    <property type="match status" value="1"/>
</dbReference>
<gene>
    <name evidence="2" type="ORF">Red7D11_17</name>
</gene>
<dbReference type="GO" id="GO:0016787">
    <property type="term" value="F:hydrolase activity"/>
    <property type="evidence" value="ECO:0007669"/>
    <property type="project" value="UniProtKB-KW"/>
</dbReference>
<name>Q5UF69_9PROT</name>
<dbReference type="EMBL" id="AY744396">
    <property type="protein sequence ID" value="AAV34459.1"/>
    <property type="molecule type" value="Genomic_DNA"/>
</dbReference>
<sequence length="306" mass="35274">MDIVKRKEVEIFKDSFSYMCVDGKKQDKNIFFFHATGFNAETYIPFFLKLGELLDNQYSIYALDQRGHGLSKASAIPSELTSWQTYFEDGKNFIRQFLSSENILMGHSMGGVVAARLAYDFEEKIQKSILIDPVLQPQSLKFQIPFFNISNKSFISLLNFFKKNRASEMINNAKKRRSVFSDKEEIFKHYQGRGAFTNWPEESLKAYINGGVIEEQNKINLSCAPEWEAKTFAVSYAARTNFIKKLNKQIYVPYASEASTLSPEVRDLLSSNANFLFEKIDGSHFFPMEEKDLICSKISTFIRQDE</sequence>